<proteinExistence type="predicted"/>
<keyword evidence="2" id="KW-1185">Reference proteome</keyword>
<dbReference type="Proteomes" id="UP000199607">
    <property type="component" value="Unassembled WGS sequence"/>
</dbReference>
<accession>A0A1I4BFF7</accession>
<reference evidence="2" key="1">
    <citation type="submission" date="2016-10" db="EMBL/GenBank/DDBJ databases">
        <authorList>
            <person name="Varghese N."/>
            <person name="Submissions S."/>
        </authorList>
    </citation>
    <scope>NUCLEOTIDE SEQUENCE [LARGE SCALE GENOMIC DNA]</scope>
    <source>
        <strain evidence="2">CGMCC 1.7738</strain>
    </source>
</reference>
<name>A0A1I4BFF7_9EURY</name>
<evidence type="ECO:0000313" key="1">
    <source>
        <dbReference type="EMBL" id="SFK67602.1"/>
    </source>
</evidence>
<dbReference type="EMBL" id="FOTC01000001">
    <property type="protein sequence ID" value="SFK67602.1"/>
    <property type="molecule type" value="Genomic_DNA"/>
</dbReference>
<dbReference type="RefSeq" id="WP_089865343.1">
    <property type="nucleotide sequence ID" value="NZ_FOTC01000001.1"/>
</dbReference>
<gene>
    <name evidence="1" type="ORF">SAMN04487950_0529</name>
</gene>
<evidence type="ECO:0000313" key="2">
    <source>
        <dbReference type="Proteomes" id="UP000199607"/>
    </source>
</evidence>
<dbReference type="AlphaFoldDB" id="A0A1I4BFF7"/>
<sequence>MNSSHRTLLLTICCIAVATVTSGPLVHAVDLTPTESEQLEPSGLASVDDEAGTLVASNISIPDTGYHLEKGVAGSGIYKVSFPPARLHIESVTNTVMLTFAIEIPELGYMTQGVSAVDADSPRNFTLGTPEGQIEASKLTNQSYPATATLSVRSNGETRTLATRNVTIVVEGGSQ</sequence>
<organism evidence="1 2">
    <name type="scientific">Halogranum rubrum</name>
    <dbReference type="NCBI Taxonomy" id="553466"/>
    <lineage>
        <taxon>Archaea</taxon>
        <taxon>Methanobacteriati</taxon>
        <taxon>Methanobacteriota</taxon>
        <taxon>Stenosarchaea group</taxon>
        <taxon>Halobacteria</taxon>
        <taxon>Halobacteriales</taxon>
        <taxon>Haloferacaceae</taxon>
    </lineage>
</organism>
<protein>
    <submittedName>
        <fullName evidence="1">Uncharacterized protein</fullName>
    </submittedName>
</protein>